<dbReference type="EMBL" id="JAKEIP010000006">
    <property type="protein sequence ID" value="MCF1592534.1"/>
    <property type="molecule type" value="Genomic_DNA"/>
</dbReference>
<reference evidence="3" key="1">
    <citation type="submission" date="2022-01" db="EMBL/GenBank/DDBJ databases">
        <title>Draft Genome Sequences of Seven Type Strains of the Genus Streptomyces.</title>
        <authorList>
            <person name="Aziz S."/>
            <person name="Coretto E."/>
            <person name="Chronakova A."/>
            <person name="Sproer C."/>
            <person name="Huber K."/>
            <person name="Nouioui I."/>
            <person name="Gross H."/>
        </authorList>
    </citation>
    <scope>NUCLEOTIDE SEQUENCE</scope>
    <source>
        <strain evidence="3">DSM 103493</strain>
    </source>
</reference>
<comment type="caution">
    <text evidence="3">The sequence shown here is derived from an EMBL/GenBank/DDBJ whole genome shotgun (WGS) entry which is preliminary data.</text>
</comment>
<name>A0A9X1PU14_STRM4</name>
<organism evidence="3 4">
    <name type="scientific">Streptomyces muensis</name>
    <dbReference type="NCBI Taxonomy" id="1077944"/>
    <lineage>
        <taxon>Bacteria</taxon>
        <taxon>Bacillati</taxon>
        <taxon>Actinomycetota</taxon>
        <taxon>Actinomycetes</taxon>
        <taxon>Kitasatosporales</taxon>
        <taxon>Streptomycetaceae</taxon>
        <taxon>Streptomyces</taxon>
    </lineage>
</organism>
<accession>A0A9X1PU14</accession>
<protein>
    <submittedName>
        <fullName evidence="3">Thiolase family protein</fullName>
    </submittedName>
</protein>
<dbReference type="Gene3D" id="3.40.47.10">
    <property type="match status" value="1"/>
</dbReference>
<dbReference type="Pfam" id="PF22691">
    <property type="entry name" value="Thiolase_C_1"/>
    <property type="match status" value="1"/>
</dbReference>
<dbReference type="InterPro" id="IPR020616">
    <property type="entry name" value="Thiolase_N"/>
</dbReference>
<dbReference type="PIRSF" id="PIRSF000429">
    <property type="entry name" value="Ac-CoA_Ac_transf"/>
    <property type="match status" value="1"/>
</dbReference>
<evidence type="ECO:0000313" key="4">
    <source>
        <dbReference type="Proteomes" id="UP001139384"/>
    </source>
</evidence>
<dbReference type="SUPFAM" id="SSF53901">
    <property type="entry name" value="Thiolase-like"/>
    <property type="match status" value="2"/>
</dbReference>
<gene>
    <name evidence="3" type="ORF">L0P92_02980</name>
</gene>
<dbReference type="Proteomes" id="UP001139384">
    <property type="component" value="Unassembled WGS sequence"/>
</dbReference>
<keyword evidence="4" id="KW-1185">Reference proteome</keyword>
<dbReference type="InterPro" id="IPR016039">
    <property type="entry name" value="Thiolase-like"/>
</dbReference>
<evidence type="ECO:0000259" key="2">
    <source>
        <dbReference type="Pfam" id="PF22691"/>
    </source>
</evidence>
<dbReference type="CDD" id="cd00829">
    <property type="entry name" value="SCP-x_thiolase"/>
    <property type="match status" value="1"/>
</dbReference>
<feature type="domain" description="Thiolase C-terminal" evidence="2">
    <location>
        <begin position="242"/>
        <end position="366"/>
    </location>
</feature>
<sequence>MIDQTLEQIAEPAVRQALADAGLDRSDIDIAFVANAVSAVTTGQVSVVGQSVLRPLGFSGLPVFNIENACAGSSSAVNLAISALRSGAASAALVLGVEKMYSEDRRATYTALNGAVDRPLLDAAGVDPGEGSVFVSTVYPRRVHDYGRRWGLDGRDLARIAVKNREHASLNPEAQYTKAMTIEDVLASRTVAEPITAFMCAPVSDGAAALVLTTGDHRRRAREAFIRGSAIGMGAPPAEGRSSVARVARRAYDEAGIGPSVISVAEVHDSIAFNELLAYEELGFCDPGAGASLVRSGTTRLGGRLPVNPSGGLESRGHPMAATGAAQIGELARQLRGEAGARQVPAARWAVAENAGGYVIDDTAAIAVTVLEAA</sequence>
<dbReference type="GO" id="GO:0016747">
    <property type="term" value="F:acyltransferase activity, transferring groups other than amino-acyl groups"/>
    <property type="evidence" value="ECO:0007669"/>
    <property type="project" value="InterPro"/>
</dbReference>
<dbReference type="PANTHER" id="PTHR42870:SF1">
    <property type="entry name" value="NON-SPECIFIC LIPID-TRANSFER PROTEIN-LIKE 2"/>
    <property type="match status" value="1"/>
</dbReference>
<dbReference type="InterPro" id="IPR055140">
    <property type="entry name" value="Thiolase_C_2"/>
</dbReference>
<dbReference type="InterPro" id="IPR002155">
    <property type="entry name" value="Thiolase"/>
</dbReference>
<dbReference type="Pfam" id="PF00108">
    <property type="entry name" value="Thiolase_N"/>
    <property type="match status" value="1"/>
</dbReference>
<evidence type="ECO:0000313" key="3">
    <source>
        <dbReference type="EMBL" id="MCF1592534.1"/>
    </source>
</evidence>
<evidence type="ECO:0000259" key="1">
    <source>
        <dbReference type="Pfam" id="PF00108"/>
    </source>
</evidence>
<dbReference type="AlphaFoldDB" id="A0A9X1PU14"/>
<proteinExistence type="predicted"/>
<dbReference type="PANTHER" id="PTHR42870">
    <property type="entry name" value="ACETYL-COA C-ACETYLTRANSFERASE"/>
    <property type="match status" value="1"/>
</dbReference>
<feature type="domain" description="Thiolase N-terminal" evidence="1">
    <location>
        <begin position="3"/>
        <end position="214"/>
    </location>
</feature>